<keyword evidence="2" id="KW-1185">Reference proteome</keyword>
<dbReference type="AlphaFoldDB" id="M7DHH7"/>
<reference evidence="1 2" key="1">
    <citation type="journal article" date="2013" name="Genome Announc.">
        <title>Genome Sequence of Hydrothermal Arsenic-Respiring Bacterium Marinobacter santoriniensis NKSG1T.</title>
        <authorList>
            <person name="Handley K.M."/>
            <person name="Upton M."/>
            <person name="Beatson S.A."/>
            <person name="Hery M."/>
            <person name="Lloyd J.R."/>
        </authorList>
    </citation>
    <scope>NUCLEOTIDE SEQUENCE [LARGE SCALE GENOMIC DNA]</scope>
    <source>
        <strain evidence="1 2">NKSG1</strain>
    </source>
</reference>
<sequence>MQVFISETNEMKFLELIDHKTGENWVTGFIGNQGALIDGQFSERDGYGYYVADAETFEWWDNVVSDFQSLDDYIDDLKIEHGSNAVSDAINAFDCCDIEDMPRGLRKHLDDWF</sequence>
<evidence type="ECO:0000313" key="1">
    <source>
        <dbReference type="EMBL" id="EMP57127.1"/>
    </source>
</evidence>
<dbReference type="EMBL" id="APAT01000005">
    <property type="protein sequence ID" value="EMP57127.1"/>
    <property type="molecule type" value="Genomic_DNA"/>
</dbReference>
<organism evidence="1 2">
    <name type="scientific">Marinobacter santoriniensis NKSG1</name>
    <dbReference type="NCBI Taxonomy" id="1288826"/>
    <lineage>
        <taxon>Bacteria</taxon>
        <taxon>Pseudomonadati</taxon>
        <taxon>Pseudomonadota</taxon>
        <taxon>Gammaproteobacteria</taxon>
        <taxon>Pseudomonadales</taxon>
        <taxon>Marinobacteraceae</taxon>
        <taxon>Marinobacter</taxon>
    </lineage>
</organism>
<evidence type="ECO:0000313" key="2">
    <source>
        <dbReference type="Proteomes" id="UP000011960"/>
    </source>
</evidence>
<gene>
    <name evidence="1" type="ORF">MSNKSG1_00853</name>
</gene>
<dbReference type="Proteomes" id="UP000011960">
    <property type="component" value="Unassembled WGS sequence"/>
</dbReference>
<accession>M7DHH7</accession>
<name>M7DHH7_9GAMM</name>
<protein>
    <submittedName>
        <fullName evidence="1">Uncharacterized protein</fullName>
    </submittedName>
</protein>
<proteinExistence type="predicted"/>
<comment type="caution">
    <text evidence="1">The sequence shown here is derived from an EMBL/GenBank/DDBJ whole genome shotgun (WGS) entry which is preliminary data.</text>
</comment>